<proteinExistence type="predicted"/>
<name>A0A0N9EJL6_STAAU</name>
<dbReference type="EMBL" id="KR187111">
    <property type="protein sequence ID" value="ALF44634.1"/>
    <property type="molecule type" value="Genomic_DNA"/>
</dbReference>
<evidence type="ECO:0000313" key="1">
    <source>
        <dbReference type="EMBL" id="ALF44634.1"/>
    </source>
</evidence>
<dbReference type="AlphaFoldDB" id="A0A0N9EJL6"/>
<dbReference type="RefSeq" id="WP_002434121.1">
    <property type="nucleotide sequence ID" value="NZ_CAKOEZ010000022.1"/>
</dbReference>
<protein>
    <submittedName>
        <fullName evidence="1">Uncharacterized protein</fullName>
    </submittedName>
</protein>
<accession>A0A0N9EJL6</accession>
<reference evidence="1" key="1">
    <citation type="journal article" date="2015" name="Antimicrob. Agents Chemother.">
        <title>Novel Type XII Staphylococcal Cassette Chromosome mec Harboring a New Cassette Chromosome Recombinase, CcrC2.</title>
        <authorList>
            <person name="Wu Z."/>
            <person name="Li F."/>
            <person name="Liu D."/>
            <person name="Xue H."/>
            <person name="Zhao X."/>
        </authorList>
    </citation>
    <scope>NUCLEOTIDE SEQUENCE</scope>
    <source>
        <strain evidence="1">BA01611</strain>
    </source>
</reference>
<organism evidence="1">
    <name type="scientific">Staphylococcus aureus</name>
    <dbReference type="NCBI Taxonomy" id="1280"/>
    <lineage>
        <taxon>Bacteria</taxon>
        <taxon>Bacillati</taxon>
        <taxon>Bacillota</taxon>
        <taxon>Bacilli</taxon>
        <taxon>Bacillales</taxon>
        <taxon>Staphylococcaceae</taxon>
        <taxon>Staphylococcus</taxon>
    </lineage>
</organism>
<sequence length="85" mass="10360">MKTNVNLLNYTIDSVEVDDHQKPIVVNYIDRYYHMQQYVLTETEQKLLKFYHLYPEFINEKEITEHFVPSTRLERITMQHVINSI</sequence>